<accession>A0ABZ3H1D5</accession>
<evidence type="ECO:0000313" key="2">
    <source>
        <dbReference type="Proteomes" id="UP001492541"/>
    </source>
</evidence>
<organism evidence="1 2">
    <name type="scientific">Geoglobus acetivorans</name>
    <dbReference type="NCBI Taxonomy" id="565033"/>
    <lineage>
        <taxon>Archaea</taxon>
        <taxon>Methanobacteriati</taxon>
        <taxon>Methanobacteriota</taxon>
        <taxon>Archaeoglobi</taxon>
        <taxon>Archaeoglobales</taxon>
        <taxon>Archaeoglobaceae</taxon>
        <taxon>Geoglobus</taxon>
    </lineage>
</organism>
<dbReference type="SUPFAM" id="SSF52309">
    <property type="entry name" value="N-(deoxy)ribosyltransferase-like"/>
    <property type="match status" value="1"/>
</dbReference>
<proteinExistence type="predicted"/>
<keyword evidence="2" id="KW-1185">Reference proteome</keyword>
<dbReference type="Gene3D" id="3.40.50.450">
    <property type="match status" value="1"/>
</dbReference>
<dbReference type="Proteomes" id="UP001492541">
    <property type="component" value="Chromosome"/>
</dbReference>
<dbReference type="RefSeq" id="WP_193808234.1">
    <property type="nucleotide sequence ID" value="NZ_CP087714.1"/>
</dbReference>
<gene>
    <name evidence="1" type="ORF">LPQ35_07415</name>
</gene>
<evidence type="ECO:0000313" key="1">
    <source>
        <dbReference type="EMBL" id="XAT63084.1"/>
    </source>
</evidence>
<evidence type="ECO:0008006" key="3">
    <source>
        <dbReference type="Google" id="ProtNLM"/>
    </source>
</evidence>
<dbReference type="EMBL" id="CP087714">
    <property type="protein sequence ID" value="XAT63084.1"/>
    <property type="molecule type" value="Genomic_DNA"/>
</dbReference>
<name>A0ABZ3H1D5_GEOAI</name>
<reference evidence="1 2" key="1">
    <citation type="submission" date="2021-11" db="EMBL/GenBank/DDBJ databases">
        <title>Whole genome of Geoglobus acetivorans.</title>
        <authorList>
            <person name="Liu D."/>
        </authorList>
    </citation>
    <scope>NUCLEOTIDE SEQUENCE [LARGE SCALE GENOMIC DNA]</scope>
    <source>
        <strain evidence="1 2">SBH6</strain>
    </source>
</reference>
<sequence>MAELPLSDKLLPTNKLNDNDKMILADIIYECFTDYCYITDRGFVSIARRSMKKIVEPTGRRRETIYNALISASDQQILRFIRALIQEAIRRPECKNKIKDIIDEFNVFLTEKFGLIINENGELLRATTKTQEQISIFNLPQETKCILVDPIFHGRGFQVEKDLCFVLIPFKTQFYRIFENIIKLALEEVGFKVVKADDIFEPGPVIEQIWEYINKAEIILADVTGRNPNVFYELGIAHTLGKNVIIITQSEDDVPFDLRHLRYFKYEDNEKGWEKLKETLKKVVTEIQKEVGS</sequence>
<protein>
    <recommendedName>
        <fullName evidence="3">Nucleoside 2-deoxyribosyltransferase</fullName>
    </recommendedName>
</protein>
<dbReference type="GeneID" id="90449506"/>